<name>X1G5N6_9ZZZZ</name>
<dbReference type="EMBL" id="BARU01009427">
    <property type="protein sequence ID" value="GAH36874.1"/>
    <property type="molecule type" value="Genomic_DNA"/>
</dbReference>
<dbReference type="AlphaFoldDB" id="X1G5N6"/>
<accession>X1G5N6</accession>
<sequence>MEMEIATKNQELIDMISELETIKKRYDVALDRCQTLEENVHIIPDFIINLFIACLKVVSSRWGRLELMMTLCRLIYILILKRFIY</sequence>
<proteinExistence type="predicted"/>
<protein>
    <submittedName>
        <fullName evidence="1">Uncharacterized protein</fullName>
    </submittedName>
</protein>
<organism evidence="1">
    <name type="scientific">marine sediment metagenome</name>
    <dbReference type="NCBI Taxonomy" id="412755"/>
    <lineage>
        <taxon>unclassified sequences</taxon>
        <taxon>metagenomes</taxon>
        <taxon>ecological metagenomes</taxon>
    </lineage>
</organism>
<reference evidence="1" key="1">
    <citation type="journal article" date="2014" name="Front. Microbiol.">
        <title>High frequency of phylogenetically diverse reductive dehalogenase-homologous genes in deep subseafloor sedimentary metagenomes.</title>
        <authorList>
            <person name="Kawai M."/>
            <person name="Futagami T."/>
            <person name="Toyoda A."/>
            <person name="Takaki Y."/>
            <person name="Nishi S."/>
            <person name="Hori S."/>
            <person name="Arai W."/>
            <person name="Tsubouchi T."/>
            <person name="Morono Y."/>
            <person name="Uchiyama I."/>
            <person name="Ito T."/>
            <person name="Fujiyama A."/>
            <person name="Inagaki F."/>
            <person name="Takami H."/>
        </authorList>
    </citation>
    <scope>NUCLEOTIDE SEQUENCE</scope>
    <source>
        <strain evidence="1">Expedition CK06-06</strain>
    </source>
</reference>
<evidence type="ECO:0000313" key="1">
    <source>
        <dbReference type="EMBL" id="GAH36874.1"/>
    </source>
</evidence>
<comment type="caution">
    <text evidence="1">The sequence shown here is derived from an EMBL/GenBank/DDBJ whole genome shotgun (WGS) entry which is preliminary data.</text>
</comment>
<gene>
    <name evidence="1" type="ORF">S03H2_18190</name>
</gene>